<dbReference type="GO" id="GO:0007155">
    <property type="term" value="P:cell adhesion"/>
    <property type="evidence" value="ECO:0007669"/>
    <property type="project" value="InterPro"/>
</dbReference>
<keyword evidence="5" id="KW-0964">Secreted</keyword>
<dbReference type="GO" id="GO:0071973">
    <property type="term" value="P:bacterial-type flagellum-dependent cell motility"/>
    <property type="evidence" value="ECO:0007669"/>
    <property type="project" value="TreeGrafter"/>
</dbReference>
<dbReference type="STRING" id="1798228.SAMN05216574_11942"/>
<protein>
    <recommendedName>
        <fullName evidence="5">Flagellar hook-associated protein 2</fullName>
        <shortName evidence="5">HAP2</shortName>
    </recommendedName>
    <alternativeName>
        <fullName evidence="5">Flagellar cap protein</fullName>
    </alternativeName>
</protein>
<evidence type="ECO:0000256" key="2">
    <source>
        <dbReference type="ARBA" id="ARBA00011255"/>
    </source>
</evidence>
<evidence type="ECO:0000259" key="7">
    <source>
        <dbReference type="Pfam" id="PF07195"/>
    </source>
</evidence>
<dbReference type="RefSeq" id="WP_092202456.1">
    <property type="nucleotide sequence ID" value="NZ_FOND01000019.1"/>
</dbReference>
<dbReference type="EMBL" id="FOND01000019">
    <property type="protein sequence ID" value="SFF61322.1"/>
    <property type="molecule type" value="Genomic_DNA"/>
</dbReference>
<dbReference type="InterPro" id="IPR040026">
    <property type="entry name" value="FliD"/>
</dbReference>
<keyword evidence="8" id="KW-0969">Cilium</keyword>
<dbReference type="PANTHER" id="PTHR30288:SF0">
    <property type="entry name" value="FLAGELLAR HOOK-ASSOCIATED PROTEIN 2"/>
    <property type="match status" value="1"/>
</dbReference>
<evidence type="ECO:0000313" key="8">
    <source>
        <dbReference type="EMBL" id="SFF61322.1"/>
    </source>
</evidence>
<sequence length="454" mass="45672">MTMSIGGLISGLDTNTLITQLLQAEAVPQAALKTRLSIATATAAAYRSVNTRFDALRAAAETMLKPETWTAVKATSSATSVAATATAGAPAGSLTFDVKNTAAAHSVVSGINWTATTDPYGMTSPIEVRAADGTVKGTITVGGDGTLADAVKAINDSEFGLSATAVKVADGQYRLQVTSKTSGAAASFDLGDASTFAVATQGVDAKLTVGSGTGAYDVTSSTNTFADLMSGVTITVSKPETGVTVEVDADPAAVATKMQAMVDAANYALSGIRANTDPDGGAASTLKGDSALRTLAGRVLDAVSFAVGDDGSPATIGIQLNKDGTIAFDAAKFSAALADDPALAQRLGAGGSAGPGPDGVSGNTDDVVPGVAQRLLDVAKVASDTTIGTLTLLAQGRDDLAGDIQDKIEAWDVRLVARKAALTRQFTAMETALGSLQNQSSWLAGQINSLPSWS</sequence>
<comment type="function">
    <text evidence="5">Required for morphogenesis and for the elongation of the flagellar filament by facilitating polymerization of the flagellin monomers at the tip of growing filament. Forms a capping structure, which prevents flagellin subunits (transported through the central channel of the flagellum) from leaking out without polymerization at the distal end.</text>
</comment>
<feature type="domain" description="Flagellar hook-associated protein 2 C-terminal" evidence="7">
    <location>
        <begin position="204"/>
        <end position="437"/>
    </location>
</feature>
<proteinExistence type="inferred from homology"/>
<organism evidence="8 9">
    <name type="scientific">Blastococcus tunisiensis</name>
    <dbReference type="NCBI Taxonomy" id="1798228"/>
    <lineage>
        <taxon>Bacteria</taxon>
        <taxon>Bacillati</taxon>
        <taxon>Actinomycetota</taxon>
        <taxon>Actinomycetes</taxon>
        <taxon>Geodermatophilales</taxon>
        <taxon>Geodermatophilaceae</taxon>
        <taxon>Blastococcus</taxon>
    </lineage>
</organism>
<dbReference type="Proteomes" id="UP000198589">
    <property type="component" value="Unassembled WGS sequence"/>
</dbReference>
<reference evidence="9" key="1">
    <citation type="submission" date="2016-10" db="EMBL/GenBank/DDBJ databases">
        <authorList>
            <person name="Varghese N."/>
            <person name="Submissions S."/>
        </authorList>
    </citation>
    <scope>NUCLEOTIDE SEQUENCE [LARGE SCALE GENOMIC DNA]</scope>
    <source>
        <strain evidence="9">DSM 46838</strain>
    </source>
</reference>
<keyword evidence="9" id="KW-1185">Reference proteome</keyword>
<feature type="domain" description="Flagellar hook-associated protein 2 N-terminal" evidence="6">
    <location>
        <begin position="10"/>
        <end position="105"/>
    </location>
</feature>
<dbReference type="InterPro" id="IPR010809">
    <property type="entry name" value="FliD_C"/>
</dbReference>
<comment type="subcellular location">
    <subcellularLocation>
        <location evidence="5">Secreted</location>
    </subcellularLocation>
    <subcellularLocation>
        <location evidence="5">Bacterial flagellum</location>
    </subcellularLocation>
</comment>
<keyword evidence="4 5" id="KW-0975">Bacterial flagellum</keyword>
<evidence type="ECO:0000256" key="4">
    <source>
        <dbReference type="ARBA" id="ARBA00023143"/>
    </source>
</evidence>
<dbReference type="PANTHER" id="PTHR30288">
    <property type="entry name" value="FLAGELLAR CAP/ASSEMBLY PROTEIN FLID"/>
    <property type="match status" value="1"/>
</dbReference>
<evidence type="ECO:0000256" key="1">
    <source>
        <dbReference type="ARBA" id="ARBA00009764"/>
    </source>
</evidence>
<keyword evidence="8" id="KW-0966">Cell projection</keyword>
<keyword evidence="8" id="KW-0282">Flagellum</keyword>
<evidence type="ECO:0000256" key="5">
    <source>
        <dbReference type="RuleBase" id="RU362066"/>
    </source>
</evidence>
<dbReference type="InterPro" id="IPR003481">
    <property type="entry name" value="FliD_N"/>
</dbReference>
<dbReference type="OrthoDB" id="5241527at2"/>
<evidence type="ECO:0000256" key="3">
    <source>
        <dbReference type="ARBA" id="ARBA00023054"/>
    </source>
</evidence>
<accession>A0A1I2K2K8</accession>
<dbReference type="Pfam" id="PF02465">
    <property type="entry name" value="FliD_N"/>
    <property type="match status" value="1"/>
</dbReference>
<dbReference type="GO" id="GO:0009424">
    <property type="term" value="C:bacterial-type flagellum hook"/>
    <property type="evidence" value="ECO:0007669"/>
    <property type="project" value="UniProtKB-UniRule"/>
</dbReference>
<dbReference type="GO" id="GO:0005576">
    <property type="term" value="C:extracellular region"/>
    <property type="evidence" value="ECO:0007669"/>
    <property type="project" value="UniProtKB-SubCell"/>
</dbReference>
<evidence type="ECO:0000313" key="9">
    <source>
        <dbReference type="Proteomes" id="UP000198589"/>
    </source>
</evidence>
<dbReference type="GO" id="GO:0009421">
    <property type="term" value="C:bacterial-type flagellum filament cap"/>
    <property type="evidence" value="ECO:0007669"/>
    <property type="project" value="InterPro"/>
</dbReference>
<keyword evidence="3" id="KW-0175">Coiled coil</keyword>
<dbReference type="AlphaFoldDB" id="A0A1I2K2K8"/>
<name>A0A1I2K2K8_9ACTN</name>
<dbReference type="Pfam" id="PF07195">
    <property type="entry name" value="FliD_C"/>
    <property type="match status" value="1"/>
</dbReference>
<comment type="subunit">
    <text evidence="2 5">Homopentamer.</text>
</comment>
<gene>
    <name evidence="8" type="ORF">SAMN05216574_11942</name>
</gene>
<comment type="similarity">
    <text evidence="1 5">Belongs to the FliD family.</text>
</comment>
<evidence type="ECO:0000259" key="6">
    <source>
        <dbReference type="Pfam" id="PF02465"/>
    </source>
</evidence>